<accession>A0A2T7UP74</accession>
<dbReference type="SUPFAM" id="SSF51735">
    <property type="entry name" value="NAD(P)-binding Rossmann-fold domains"/>
    <property type="match status" value="1"/>
</dbReference>
<reference evidence="2 3" key="1">
    <citation type="journal article" date="2011" name="Syst. Appl. Microbiol.">
        <title>Defluviimonas denitrificans gen. nov., sp. nov., and Pararhodobacter aggregans gen. nov., sp. nov., non-phototrophic Rhodobacteraceae from the biofilter of a marine aquaculture.</title>
        <authorList>
            <person name="Foesel B.U."/>
            <person name="Drake H.L."/>
            <person name="Schramm A."/>
        </authorList>
    </citation>
    <scope>NUCLEOTIDE SEQUENCE [LARGE SCALE GENOMIC DNA]</scope>
    <source>
        <strain evidence="2 3">D1-19</strain>
    </source>
</reference>
<dbReference type="Gene3D" id="3.40.50.720">
    <property type="entry name" value="NAD(P)-binding Rossmann-like Domain"/>
    <property type="match status" value="1"/>
</dbReference>
<dbReference type="InterPro" id="IPR036291">
    <property type="entry name" value="NAD(P)-bd_dom_sf"/>
</dbReference>
<dbReference type="AlphaFoldDB" id="A0A2T7UP74"/>
<protein>
    <submittedName>
        <fullName evidence="2">NAD(P)-dependent oxidoreductase</fullName>
    </submittedName>
</protein>
<proteinExistence type="predicted"/>
<evidence type="ECO:0000256" key="1">
    <source>
        <dbReference type="ARBA" id="ARBA00023027"/>
    </source>
</evidence>
<name>A0A2T7UP74_9RHOB</name>
<dbReference type="EMBL" id="QDDR01000008">
    <property type="protein sequence ID" value="PVE46492.1"/>
    <property type="molecule type" value="Genomic_DNA"/>
</dbReference>
<keyword evidence="3" id="KW-1185">Reference proteome</keyword>
<dbReference type="Proteomes" id="UP000244810">
    <property type="component" value="Unassembled WGS sequence"/>
</dbReference>
<dbReference type="PANTHER" id="PTHR43574">
    <property type="entry name" value="EPIMERASE-RELATED"/>
    <property type="match status" value="1"/>
</dbReference>
<dbReference type="OrthoDB" id="9808276at2"/>
<dbReference type="RefSeq" id="WP_107752605.1">
    <property type="nucleotide sequence ID" value="NZ_QBKF01000008.1"/>
</dbReference>
<comment type="caution">
    <text evidence="2">The sequence shown here is derived from an EMBL/GenBank/DDBJ whole genome shotgun (WGS) entry which is preliminary data.</text>
</comment>
<organism evidence="2 3">
    <name type="scientific">Pararhodobacter aggregans</name>
    <dbReference type="NCBI Taxonomy" id="404875"/>
    <lineage>
        <taxon>Bacteria</taxon>
        <taxon>Pseudomonadati</taxon>
        <taxon>Pseudomonadota</taxon>
        <taxon>Alphaproteobacteria</taxon>
        <taxon>Rhodobacterales</taxon>
        <taxon>Paracoccaceae</taxon>
        <taxon>Pararhodobacter</taxon>
    </lineage>
</organism>
<evidence type="ECO:0000313" key="2">
    <source>
        <dbReference type="EMBL" id="PVE46492.1"/>
    </source>
</evidence>
<gene>
    <name evidence="2" type="ORF">DDE23_15165</name>
</gene>
<sequence length="270" mass="28832">MKTLLSLGHGFSGQATEAALGPDWRVLGTSRRPGTAVLWPGQAAEALAQATHLIAWAPPGPEGDPMLPHLAELPAPKLRWIGYASASSLYGDHGGAWIDEGTADAPATGRGLARAQAEHDWQAFAEARRLPLALLRIAGIYGPGRSALDALRQGRAHRVWKEGQVFNRIHVADLGRIAAAAAEAELAGPLICADGEPAPMADVTLFAAQLLGIEPPPLIPYEDADLSPMARSFYEDNKRLRSRRLGPELKLSLTYPDYRAGLTAIFEAGF</sequence>
<evidence type="ECO:0000313" key="3">
    <source>
        <dbReference type="Proteomes" id="UP000244810"/>
    </source>
</evidence>
<keyword evidence="1" id="KW-0520">NAD</keyword>